<evidence type="ECO:0000259" key="7">
    <source>
        <dbReference type="Pfam" id="PF21517"/>
    </source>
</evidence>
<dbReference type="GO" id="GO:0000139">
    <property type="term" value="C:Golgi membrane"/>
    <property type="evidence" value="ECO:0007669"/>
    <property type="project" value="TreeGrafter"/>
</dbReference>
<dbReference type="InterPro" id="IPR036322">
    <property type="entry name" value="WD40_repeat_dom_sf"/>
</dbReference>
<evidence type="ECO:0000256" key="5">
    <source>
        <dbReference type="SAM" id="MobiDB-lite"/>
    </source>
</evidence>
<dbReference type="InterPro" id="IPR048703">
    <property type="entry name" value="Tnp_Tc3-like_HTH"/>
</dbReference>
<reference evidence="9" key="1">
    <citation type="submission" date="2010-08" db="EMBL/GenBank/DDBJ databases">
        <authorList>
            <consortium name="Caenorhabditis japonica Sequencing Consortium"/>
            <person name="Wilson R.K."/>
        </authorList>
    </citation>
    <scope>NUCLEOTIDE SEQUENCE [LARGE SCALE GENOMIC DNA]</scope>
    <source>
        <strain evidence="9">DF5081</strain>
    </source>
</reference>
<evidence type="ECO:0000313" key="8">
    <source>
        <dbReference type="EnsemblMetazoa" id="CJA08216b.1"/>
    </source>
</evidence>
<name>A0A8R1HPU1_CAEJA</name>
<dbReference type="Pfam" id="PF25440">
    <property type="entry name" value="Beta-prop_RIC1_2nd"/>
    <property type="match status" value="1"/>
</dbReference>
<feature type="domain" description="Transposable element Tc3 transposase-like DNA-binding HTH" evidence="7">
    <location>
        <begin position="1434"/>
        <end position="1473"/>
    </location>
</feature>
<feature type="region of interest" description="Disordered" evidence="5">
    <location>
        <begin position="1147"/>
        <end position="1180"/>
    </location>
</feature>
<keyword evidence="3" id="KW-0472">Membrane</keyword>
<organism evidence="8 9">
    <name type="scientific">Caenorhabditis japonica</name>
    <dbReference type="NCBI Taxonomy" id="281687"/>
    <lineage>
        <taxon>Eukaryota</taxon>
        <taxon>Metazoa</taxon>
        <taxon>Ecdysozoa</taxon>
        <taxon>Nematoda</taxon>
        <taxon>Chromadorea</taxon>
        <taxon>Rhabditida</taxon>
        <taxon>Rhabditina</taxon>
        <taxon>Rhabditomorpha</taxon>
        <taxon>Rhabditoidea</taxon>
        <taxon>Rhabditidae</taxon>
        <taxon>Peloderinae</taxon>
        <taxon>Caenorhabditis</taxon>
    </lineage>
</organism>
<feature type="compositionally biased region" description="Basic and acidic residues" evidence="5">
    <location>
        <begin position="996"/>
        <end position="1013"/>
    </location>
</feature>
<dbReference type="SUPFAM" id="SSF46689">
    <property type="entry name" value="Homeodomain-like"/>
    <property type="match status" value="1"/>
</dbReference>
<dbReference type="InterPro" id="IPR009771">
    <property type="entry name" value="RIC1_C"/>
</dbReference>
<feature type="region of interest" description="Disordered" evidence="5">
    <location>
        <begin position="665"/>
        <end position="685"/>
    </location>
</feature>
<evidence type="ECO:0000256" key="2">
    <source>
        <dbReference type="ARBA" id="ARBA00004370"/>
    </source>
</evidence>
<dbReference type="InterPro" id="IPR040096">
    <property type="entry name" value="Ric1"/>
</dbReference>
<dbReference type="GO" id="GO:0006886">
    <property type="term" value="P:intracellular protein transport"/>
    <property type="evidence" value="ECO:0007669"/>
    <property type="project" value="InterPro"/>
</dbReference>
<feature type="compositionally biased region" description="Basic and acidic residues" evidence="5">
    <location>
        <begin position="1388"/>
        <end position="1402"/>
    </location>
</feature>
<dbReference type="Pfam" id="PF07064">
    <property type="entry name" value="RIC1"/>
    <property type="match status" value="1"/>
</dbReference>
<dbReference type="PANTHER" id="PTHR22746:SF10">
    <property type="entry name" value="GUANINE NUCLEOTIDE EXCHANGE FACTOR SUBUNIT RIC1"/>
    <property type="match status" value="1"/>
</dbReference>
<evidence type="ECO:0000259" key="6">
    <source>
        <dbReference type="Pfam" id="PF07064"/>
    </source>
</evidence>
<sequence>MFIPKDRASVLQLPKHDKESPEADVRSIVANRDRRLIAVATNDAIYIWLANTNQNKIFIYSLELREDEQCYNFTDPADPYFQRNSPELFLKGSRPVAHLHPTIIINLADVPTSCVPSRDEFIVCLRNGFTHHVTWTGEIIASLSFRLNSIPFSVDQLQSKSENVASKSTYIVETVYAPLLGGFAIVLSDGTAALLTSNDPNFAPNAILGVWAPNLKDATCCDVNHKFLLILFGCKNGDVCAYNIDELNGSLVQSFRVAPKVTNGPDITNRLGPVYKITALMSGYGFAAVWAPKKKEDPNSEVHPLPSLLAVFTPFGAQSFCNLEGVVEDFISPENSENMYTAVEWGPEGYQLWLGTSRELRMQSFIRTASCSSPIMEHCDRAVLMSDSQVLISAARDREADACAPHSVWDHITVTLEYLSSNWPLRYASTDRNYNHLVVAGNQGIAYCALTTRRWKIFGNETQEKNLLVTGGVFIWNDDVIGVVGLNADTDKPHLSFYPISQRLDNRFASVIDLENKAVMSALRDDVCAVFDVSAQITLYKLTAHLESGRDAFTKVSGDIVTVIRINEIVPHPTCIVSLQMTQLNMDVRGKLSPAFYSSIDTVIVNIAGRLITLSLNEDGKLHQPMVIASYVEKMWHDRCFVSQNAVSQTLEALWNGHRRNGSNVSVQSVSTSSEPPSPLTQSSSSHLSNALWIACGEKGIKVWMPLVPGKRTTTSQDMTFIAKRIMLPFELDIYPIVISARDCLAIGVESQLQHVARTSRSHAESISMYSLHRNSEVFVHHLLRQLLKRNLGVFALELAGACRSLPHFSHALELLLHGVLEEEATSSEPIPDPLLPRCVAFIHEFPEFLKTVAHCARKTELALWRALFDVTGSPNALFEECLQLKQLENAASFVIVLQNLETTEVSMEQAARLVREALAEKKWTIAKEMVRFASSIGQEDIDALTPPPSAKTSLSRRPTASSPNSETSSNEFVINRFQAGAGRLSKVRHSQSSTDQKDSRRKDSVGSKDKTALSRGLSGELSPPLVVNQLAAKMTTILEEHAWYLLNNYWLLDLGFFWSELQFNLPGLLELRRKQVSLSPKSTNDNCYLIGDFALALTRLHAQFAWPYPVIGSHFVHQVEKKLGNIRVSQSTASLNGLIAAESTDTLKPKARKTEKTTIDLNGAHPIRETDNENSEEDVEIQEAILERIQGNRAEIEPTLDRSTSTSSPMNPSSTTHAPASPSSCDSRSLADDWQNTDFLVGAKSSRGNIDSSRQIDLLLSLFSQTATIDWIFLLCLISRDERRLRQEINVAMVRRVGEKSFARIRFACSELARWAVEKCCGYVALLQAFDAHLTVVAEQAGVSDVKFVPNGKERKSCDEPKKEERGRRTNGGIATKLNGSFTKPMNGERRQRSRSADRAHRSMKSAIRSYLNNPLYYGWKKSTGRPRKVTSRDERNIILVVSNSPKSLNDVRVELNLSVCKQTVHNAITRSGTIVRQNITRKHMKRRSQLVHHETLCLLSNSVEWSSAHDEIINK</sequence>
<evidence type="ECO:0000256" key="4">
    <source>
        <dbReference type="ARBA" id="ARBA00029879"/>
    </source>
</evidence>
<dbReference type="GO" id="GO:0034066">
    <property type="term" value="C:Ric1-Rgp1 guanyl-nucleotide exchange factor complex"/>
    <property type="evidence" value="ECO:0007669"/>
    <property type="project" value="InterPro"/>
</dbReference>
<dbReference type="SUPFAM" id="SSF50978">
    <property type="entry name" value="WD40 repeat-like"/>
    <property type="match status" value="1"/>
</dbReference>
<protein>
    <recommendedName>
        <fullName evidence="4">Protein RIC1 homolog</fullName>
    </recommendedName>
</protein>
<dbReference type="GO" id="GO:0042147">
    <property type="term" value="P:retrograde transport, endosome to Golgi"/>
    <property type="evidence" value="ECO:0007669"/>
    <property type="project" value="TreeGrafter"/>
</dbReference>
<feature type="region of interest" description="Disordered" evidence="5">
    <location>
        <begin position="983"/>
        <end position="1018"/>
    </location>
</feature>
<feature type="region of interest" description="Disordered" evidence="5">
    <location>
        <begin position="1353"/>
        <end position="1403"/>
    </location>
</feature>
<feature type="compositionally biased region" description="Polar residues" evidence="5">
    <location>
        <begin position="951"/>
        <end position="969"/>
    </location>
</feature>
<keyword evidence="9" id="KW-1185">Reference proteome</keyword>
<dbReference type="GO" id="GO:0005634">
    <property type="term" value="C:nucleus"/>
    <property type="evidence" value="ECO:0007669"/>
    <property type="project" value="UniProtKB-SubCell"/>
</dbReference>
<feature type="region of interest" description="Disordered" evidence="5">
    <location>
        <begin position="1193"/>
        <end position="1230"/>
    </location>
</feature>
<dbReference type="Pfam" id="PF21517">
    <property type="entry name" value="HTH_Tnp_Tc3_2_like"/>
    <property type="match status" value="1"/>
</dbReference>
<feature type="region of interest" description="Disordered" evidence="5">
    <location>
        <begin position="942"/>
        <end position="969"/>
    </location>
</feature>
<evidence type="ECO:0000313" key="9">
    <source>
        <dbReference type="Proteomes" id="UP000005237"/>
    </source>
</evidence>
<dbReference type="Proteomes" id="UP000005237">
    <property type="component" value="Unassembled WGS sequence"/>
</dbReference>
<accession>A0A8R1HPU1</accession>
<proteinExistence type="predicted"/>
<feature type="compositionally biased region" description="Basic and acidic residues" evidence="5">
    <location>
        <begin position="1353"/>
        <end position="1369"/>
    </location>
</feature>
<feature type="compositionally biased region" description="Basic and acidic residues" evidence="5">
    <location>
        <begin position="1147"/>
        <end position="1159"/>
    </location>
</feature>
<dbReference type="PANTHER" id="PTHR22746">
    <property type="entry name" value="RAB6A-GEF COMPLEX PARTNER PROTEIN 1"/>
    <property type="match status" value="1"/>
</dbReference>
<dbReference type="InterPro" id="IPR036388">
    <property type="entry name" value="WH-like_DNA-bd_sf"/>
</dbReference>
<evidence type="ECO:0000256" key="3">
    <source>
        <dbReference type="ARBA" id="ARBA00023136"/>
    </source>
</evidence>
<evidence type="ECO:0000256" key="1">
    <source>
        <dbReference type="ARBA" id="ARBA00004123"/>
    </source>
</evidence>
<dbReference type="InterPro" id="IPR009057">
    <property type="entry name" value="Homeodomain-like_sf"/>
</dbReference>
<comment type="subcellular location">
    <subcellularLocation>
        <location evidence="2">Membrane</location>
    </subcellularLocation>
    <subcellularLocation>
        <location evidence="1">Nucleus</location>
    </subcellularLocation>
</comment>
<dbReference type="Gene3D" id="1.10.10.10">
    <property type="entry name" value="Winged helix-like DNA-binding domain superfamily/Winged helix DNA-binding domain"/>
    <property type="match status" value="1"/>
</dbReference>
<feature type="domain" description="RIC1 C-terminal alpha solenoid region" evidence="6">
    <location>
        <begin position="781"/>
        <end position="942"/>
    </location>
</feature>
<feature type="compositionally biased region" description="Low complexity" evidence="5">
    <location>
        <begin position="1204"/>
        <end position="1225"/>
    </location>
</feature>
<dbReference type="GO" id="GO:0005829">
    <property type="term" value="C:cytosol"/>
    <property type="evidence" value="ECO:0007669"/>
    <property type="project" value="TreeGrafter"/>
</dbReference>
<dbReference type="EnsemblMetazoa" id="CJA08216b.1">
    <property type="protein sequence ID" value="CJA08216b.1"/>
    <property type="gene ID" value="WBGene00127420"/>
</dbReference>
<reference evidence="8" key="2">
    <citation type="submission" date="2022-06" db="UniProtKB">
        <authorList>
            <consortium name="EnsemblMetazoa"/>
        </authorList>
    </citation>
    <scope>IDENTIFICATION</scope>
    <source>
        <strain evidence="8">DF5081</strain>
    </source>
</reference>